<protein>
    <submittedName>
        <fullName evidence="3">Uncharacterized protein</fullName>
    </submittedName>
</protein>
<dbReference type="RefSeq" id="WP_341470746.1">
    <property type="nucleotide sequence ID" value="NZ_CP128400.1"/>
</dbReference>
<dbReference type="Proteomes" id="UP000521676">
    <property type="component" value="Unassembled WGS sequence"/>
</dbReference>
<evidence type="ECO:0000313" key="6">
    <source>
        <dbReference type="Proteomes" id="UP001431572"/>
    </source>
</evidence>
<reference evidence="4" key="2">
    <citation type="journal article" date="2024" name="Nature">
        <title>Anoxygenic phototroph of the Chloroflexota uses a type I reaction centre.</title>
        <authorList>
            <person name="Tsuji J.M."/>
            <person name="Shaw N.A."/>
            <person name="Nagashima S."/>
            <person name="Venkiteswaran J.J."/>
            <person name="Schiff S.L."/>
            <person name="Watanabe T."/>
            <person name="Fukui M."/>
            <person name="Hanada S."/>
            <person name="Tank M."/>
            <person name="Neufeld J.D."/>
        </authorList>
    </citation>
    <scope>NUCLEOTIDE SEQUENCE</scope>
    <source>
        <strain evidence="4">L227-S17</strain>
    </source>
</reference>
<evidence type="ECO:0000313" key="4">
    <source>
        <dbReference type="EMBL" id="WJW68843.1"/>
    </source>
</evidence>
<name>A0A8T7MAI7_9CHLR</name>
<evidence type="ECO:0000313" key="3">
    <source>
        <dbReference type="EMBL" id="NWJ49157.1"/>
    </source>
</evidence>
<gene>
    <name evidence="2" type="ORF">HXX08_23880</name>
    <name evidence="3" type="ORF">HXX08_25145</name>
    <name evidence="4" type="ORF">OZ401_004462</name>
</gene>
<reference evidence="3 5" key="1">
    <citation type="submission" date="2020-06" db="EMBL/GenBank/DDBJ databases">
        <title>Anoxygenic phototrophic Chloroflexota member uses a Type I reaction center.</title>
        <authorList>
            <person name="Tsuji J.M."/>
            <person name="Shaw N.A."/>
            <person name="Nagashima S."/>
            <person name="Venkiteswaran J."/>
            <person name="Schiff S.L."/>
            <person name="Hanada S."/>
            <person name="Tank M."/>
            <person name="Neufeld J.D."/>
        </authorList>
    </citation>
    <scope>NUCLEOTIDE SEQUENCE [LARGE SCALE GENOMIC DNA]</scope>
    <source>
        <strain evidence="3">L227-S17</strain>
    </source>
</reference>
<accession>A0A8T7MAI7</accession>
<dbReference type="Proteomes" id="UP001431572">
    <property type="component" value="Chromosome 2"/>
</dbReference>
<sequence length="65" mass="7631">MFNYEQQVRHRTANFLNEAQQQKQAKEALKSRQSKTLKQKFGEKLINMGEALAQESYSNEVRQAQ</sequence>
<dbReference type="EMBL" id="JACATZ010000009">
    <property type="protein sequence ID" value="NWJ49157.1"/>
    <property type="molecule type" value="Genomic_DNA"/>
</dbReference>
<keyword evidence="6" id="KW-1185">Reference proteome</keyword>
<organism evidence="3 5">
    <name type="scientific">Candidatus Chlorohelix allophototropha</name>
    <dbReference type="NCBI Taxonomy" id="3003348"/>
    <lineage>
        <taxon>Bacteria</taxon>
        <taxon>Bacillati</taxon>
        <taxon>Chloroflexota</taxon>
        <taxon>Chloroflexia</taxon>
        <taxon>Candidatus Chloroheliales</taxon>
        <taxon>Candidatus Chloroheliaceae</taxon>
        <taxon>Candidatus Chlorohelix</taxon>
    </lineage>
</organism>
<evidence type="ECO:0000256" key="1">
    <source>
        <dbReference type="SAM" id="MobiDB-lite"/>
    </source>
</evidence>
<evidence type="ECO:0000313" key="2">
    <source>
        <dbReference type="EMBL" id="NWJ48912.1"/>
    </source>
</evidence>
<dbReference type="EMBL" id="JACATZ010000003">
    <property type="protein sequence ID" value="NWJ48912.1"/>
    <property type="molecule type" value="Genomic_DNA"/>
</dbReference>
<proteinExistence type="predicted"/>
<feature type="region of interest" description="Disordered" evidence="1">
    <location>
        <begin position="14"/>
        <end position="35"/>
    </location>
</feature>
<evidence type="ECO:0000313" key="5">
    <source>
        <dbReference type="Proteomes" id="UP000521676"/>
    </source>
</evidence>
<dbReference type="EMBL" id="CP128400">
    <property type="protein sequence ID" value="WJW68843.1"/>
    <property type="molecule type" value="Genomic_DNA"/>
</dbReference>
<dbReference type="AlphaFoldDB" id="A0A8T7MAI7"/>